<gene>
    <name evidence="1" type="ORF">IQ266_18980</name>
</gene>
<name>A0A928VQA0_9CYAN</name>
<comment type="caution">
    <text evidence="1">The sequence shown here is derived from an EMBL/GenBank/DDBJ whole genome shotgun (WGS) entry which is preliminary data.</text>
</comment>
<organism evidence="1 2">
    <name type="scientific">Romeriopsis navalis LEGE 11480</name>
    <dbReference type="NCBI Taxonomy" id="2777977"/>
    <lineage>
        <taxon>Bacteria</taxon>
        <taxon>Bacillati</taxon>
        <taxon>Cyanobacteriota</taxon>
        <taxon>Cyanophyceae</taxon>
        <taxon>Leptolyngbyales</taxon>
        <taxon>Leptolyngbyaceae</taxon>
        <taxon>Romeriopsis</taxon>
        <taxon>Romeriopsis navalis</taxon>
    </lineage>
</organism>
<dbReference type="EMBL" id="JADEXQ010000076">
    <property type="protein sequence ID" value="MBE9031823.1"/>
    <property type="molecule type" value="Genomic_DNA"/>
</dbReference>
<proteinExistence type="predicted"/>
<evidence type="ECO:0000313" key="1">
    <source>
        <dbReference type="EMBL" id="MBE9031823.1"/>
    </source>
</evidence>
<accession>A0A928VQA0</accession>
<dbReference type="AlphaFoldDB" id="A0A928VQA0"/>
<reference evidence="1" key="1">
    <citation type="submission" date="2020-10" db="EMBL/GenBank/DDBJ databases">
        <authorList>
            <person name="Castelo-Branco R."/>
            <person name="Eusebio N."/>
            <person name="Adriana R."/>
            <person name="Vieira A."/>
            <person name="Brugerolle De Fraissinette N."/>
            <person name="Rezende De Castro R."/>
            <person name="Schneider M.P."/>
            <person name="Vasconcelos V."/>
            <person name="Leao P.N."/>
        </authorList>
    </citation>
    <scope>NUCLEOTIDE SEQUENCE</scope>
    <source>
        <strain evidence="1">LEGE 11480</strain>
    </source>
</reference>
<sequence>MSVSEFAEMVGKTPAAITQDVRAGSLGESLTAVKQLSTYAARQIATLPESDWEWSHPKGKL</sequence>
<dbReference type="Proteomes" id="UP000625316">
    <property type="component" value="Unassembled WGS sequence"/>
</dbReference>
<protein>
    <submittedName>
        <fullName evidence="1">Uncharacterized protein</fullName>
    </submittedName>
</protein>
<keyword evidence="2" id="KW-1185">Reference proteome</keyword>
<evidence type="ECO:0000313" key="2">
    <source>
        <dbReference type="Proteomes" id="UP000625316"/>
    </source>
</evidence>